<keyword evidence="1" id="KW-0396">Initiation factor</keyword>
<keyword evidence="1" id="KW-0648">Protein biosynthesis</keyword>
<proteinExistence type="predicted"/>
<organism evidence="1">
    <name type="scientific">Gaeavirus sp</name>
    <dbReference type="NCBI Taxonomy" id="2487767"/>
    <lineage>
        <taxon>Viruses</taxon>
        <taxon>Varidnaviria</taxon>
        <taxon>Bamfordvirae</taxon>
        <taxon>Nucleocytoviricota</taxon>
        <taxon>Megaviricetes</taxon>
        <taxon>Imitervirales</taxon>
        <taxon>Mimiviridae</taxon>
        <taxon>Klosneuvirinae</taxon>
    </lineage>
</organism>
<evidence type="ECO:0000313" key="1">
    <source>
        <dbReference type="EMBL" id="AYV80121.1"/>
    </source>
</evidence>
<dbReference type="InterPro" id="IPR009000">
    <property type="entry name" value="Transl_B-barrel_sf"/>
</dbReference>
<protein>
    <submittedName>
        <fullName evidence="1">Eukaryotic translation initiation factor 5B-like protein</fullName>
    </submittedName>
</protein>
<accession>A0A3G5A1Q6</accession>
<dbReference type="EMBL" id="MK072209">
    <property type="protein sequence ID" value="AYV80121.1"/>
    <property type="molecule type" value="Genomic_DNA"/>
</dbReference>
<dbReference type="Gene3D" id="2.40.30.10">
    <property type="entry name" value="Translation factors"/>
    <property type="match status" value="1"/>
</dbReference>
<feature type="non-terminal residue" evidence="1">
    <location>
        <position position="1"/>
    </location>
</feature>
<sequence>KLYLGKVTGIQNNHKDVTSAKTGTNVCIKLENDKNTNISYSHHFDSNDMLYTQITRESINICKEYFKDELSKDDLILIAKLKKILNII</sequence>
<name>A0A3G5A1Q6_9VIRU</name>
<dbReference type="SUPFAM" id="SSF50447">
    <property type="entry name" value="Translation proteins"/>
    <property type="match status" value="1"/>
</dbReference>
<gene>
    <name evidence="1" type="ORF">Gaeavirus11_1</name>
</gene>
<reference evidence="1" key="1">
    <citation type="submission" date="2018-10" db="EMBL/GenBank/DDBJ databases">
        <title>Hidden diversity of soil giant viruses.</title>
        <authorList>
            <person name="Schulz F."/>
            <person name="Alteio L."/>
            <person name="Goudeau D."/>
            <person name="Ryan E.M."/>
            <person name="Malmstrom R.R."/>
            <person name="Blanchard J."/>
            <person name="Woyke T."/>
        </authorList>
    </citation>
    <scope>NUCLEOTIDE SEQUENCE</scope>
    <source>
        <strain evidence="1">GAV1</strain>
    </source>
</reference>